<keyword evidence="4 9" id="KW-0863">Zinc-finger</keyword>
<reference evidence="12" key="1">
    <citation type="submission" date="2021-04" db="EMBL/GenBank/DDBJ databases">
        <authorList>
            <consortium name="Molecular Ecology Group"/>
        </authorList>
    </citation>
    <scope>NUCLEOTIDE SEQUENCE</scope>
</reference>
<dbReference type="SMART" id="SM00355">
    <property type="entry name" value="ZnF_C2H2"/>
    <property type="match status" value="2"/>
</dbReference>
<dbReference type="GO" id="GO:0000978">
    <property type="term" value="F:RNA polymerase II cis-regulatory region sequence-specific DNA binding"/>
    <property type="evidence" value="ECO:0007669"/>
    <property type="project" value="TreeGrafter"/>
</dbReference>
<dbReference type="PROSITE" id="PS50157">
    <property type="entry name" value="ZINC_FINGER_C2H2_2"/>
    <property type="match status" value="2"/>
</dbReference>
<keyword evidence="8" id="KW-0539">Nucleus</keyword>
<dbReference type="PROSITE" id="PS00028">
    <property type="entry name" value="ZINC_FINGER_C2H2_1"/>
    <property type="match status" value="1"/>
</dbReference>
<dbReference type="PANTHER" id="PTHR45993">
    <property type="entry name" value="B-CELL LYMPHOMA/LEUKEMIA 11"/>
    <property type="match status" value="1"/>
</dbReference>
<keyword evidence="6" id="KW-0805">Transcription regulation</keyword>
<evidence type="ECO:0000256" key="10">
    <source>
        <dbReference type="SAM" id="MobiDB-lite"/>
    </source>
</evidence>
<dbReference type="Proteomes" id="UP000678393">
    <property type="component" value="Unassembled WGS sequence"/>
</dbReference>
<dbReference type="EMBL" id="CAJHNH020008481">
    <property type="protein sequence ID" value="CAG5136031.1"/>
    <property type="molecule type" value="Genomic_DNA"/>
</dbReference>
<dbReference type="Pfam" id="PF00096">
    <property type="entry name" value="zf-C2H2"/>
    <property type="match status" value="1"/>
</dbReference>
<evidence type="ECO:0000256" key="7">
    <source>
        <dbReference type="ARBA" id="ARBA00023163"/>
    </source>
</evidence>
<name>A0A8S4AD94_9EUPU</name>
<dbReference type="SUPFAM" id="SSF57667">
    <property type="entry name" value="beta-beta-alpha zinc fingers"/>
    <property type="match status" value="1"/>
</dbReference>
<feature type="compositionally biased region" description="Basic and acidic residues" evidence="10">
    <location>
        <begin position="17"/>
        <end position="34"/>
    </location>
</feature>
<evidence type="ECO:0000313" key="13">
    <source>
        <dbReference type="Proteomes" id="UP000678393"/>
    </source>
</evidence>
<comment type="caution">
    <text evidence="12">The sequence shown here is derived from an EMBL/GenBank/DDBJ whole genome shotgun (WGS) entry which is preliminary data.</text>
</comment>
<sequence>MDDGNGDSEDGSLMIADMHEGKDTDDTDKESGHSEEEEEQAQLVFNGTMTRRQSKQFQDSGSNFAVFSVRPGGKSKNRTCEYCGVLKATPAALIRHIRKHTGEKPFVCQLCGKAYKAKRSLHMHQNSHHRESGQMLPPNPSSLPTQVPITSPVLMQTSPTPAISE</sequence>
<dbReference type="GO" id="GO:0008270">
    <property type="term" value="F:zinc ion binding"/>
    <property type="evidence" value="ECO:0007669"/>
    <property type="project" value="UniProtKB-KW"/>
</dbReference>
<proteinExistence type="predicted"/>
<dbReference type="Gene3D" id="3.30.160.60">
    <property type="entry name" value="Classic Zinc Finger"/>
    <property type="match status" value="2"/>
</dbReference>
<dbReference type="GO" id="GO:0003700">
    <property type="term" value="F:DNA-binding transcription factor activity"/>
    <property type="evidence" value="ECO:0007669"/>
    <property type="project" value="TreeGrafter"/>
</dbReference>
<dbReference type="GO" id="GO:0006357">
    <property type="term" value="P:regulation of transcription by RNA polymerase II"/>
    <property type="evidence" value="ECO:0007669"/>
    <property type="project" value="TreeGrafter"/>
</dbReference>
<feature type="non-terminal residue" evidence="12">
    <location>
        <position position="165"/>
    </location>
</feature>
<evidence type="ECO:0000256" key="2">
    <source>
        <dbReference type="ARBA" id="ARBA00022723"/>
    </source>
</evidence>
<keyword evidence="7" id="KW-0804">Transcription</keyword>
<feature type="domain" description="C2H2-type" evidence="11">
    <location>
        <begin position="78"/>
        <end position="105"/>
    </location>
</feature>
<protein>
    <recommendedName>
        <fullName evidence="11">C2H2-type domain-containing protein</fullName>
    </recommendedName>
</protein>
<feature type="compositionally biased region" description="Acidic residues" evidence="10">
    <location>
        <begin position="1"/>
        <end position="10"/>
    </location>
</feature>
<keyword evidence="13" id="KW-1185">Reference proteome</keyword>
<comment type="subcellular location">
    <subcellularLocation>
        <location evidence="1">Nucleus</location>
    </subcellularLocation>
</comment>
<evidence type="ECO:0000256" key="6">
    <source>
        <dbReference type="ARBA" id="ARBA00023015"/>
    </source>
</evidence>
<evidence type="ECO:0000259" key="11">
    <source>
        <dbReference type="PROSITE" id="PS50157"/>
    </source>
</evidence>
<organism evidence="12 13">
    <name type="scientific">Candidula unifasciata</name>
    <dbReference type="NCBI Taxonomy" id="100452"/>
    <lineage>
        <taxon>Eukaryota</taxon>
        <taxon>Metazoa</taxon>
        <taxon>Spiralia</taxon>
        <taxon>Lophotrochozoa</taxon>
        <taxon>Mollusca</taxon>
        <taxon>Gastropoda</taxon>
        <taxon>Heterobranchia</taxon>
        <taxon>Euthyneura</taxon>
        <taxon>Panpulmonata</taxon>
        <taxon>Eupulmonata</taxon>
        <taxon>Stylommatophora</taxon>
        <taxon>Helicina</taxon>
        <taxon>Helicoidea</taxon>
        <taxon>Geomitridae</taxon>
        <taxon>Candidula</taxon>
    </lineage>
</organism>
<dbReference type="AlphaFoldDB" id="A0A8S4AD94"/>
<evidence type="ECO:0000256" key="9">
    <source>
        <dbReference type="PROSITE-ProRule" id="PRU00042"/>
    </source>
</evidence>
<feature type="compositionally biased region" description="Polar residues" evidence="10">
    <location>
        <begin position="43"/>
        <end position="65"/>
    </location>
</feature>
<keyword evidence="2" id="KW-0479">Metal-binding</keyword>
<accession>A0A8S4AD94</accession>
<evidence type="ECO:0000313" key="12">
    <source>
        <dbReference type="EMBL" id="CAG5136031.1"/>
    </source>
</evidence>
<dbReference type="FunFam" id="3.30.160.60:FF:002343">
    <property type="entry name" value="Zinc finger protein 33A"/>
    <property type="match status" value="1"/>
</dbReference>
<keyword evidence="3" id="KW-0677">Repeat</keyword>
<dbReference type="PANTHER" id="PTHR45993:SF10">
    <property type="entry name" value="ZINC FINGER PROTEIN 208 ISOFORM X1-RELATED"/>
    <property type="match status" value="1"/>
</dbReference>
<evidence type="ECO:0000256" key="4">
    <source>
        <dbReference type="ARBA" id="ARBA00022771"/>
    </source>
</evidence>
<dbReference type="GO" id="GO:0005634">
    <property type="term" value="C:nucleus"/>
    <property type="evidence" value="ECO:0007669"/>
    <property type="project" value="UniProtKB-SubCell"/>
</dbReference>
<feature type="domain" description="C2H2-type" evidence="11">
    <location>
        <begin position="106"/>
        <end position="133"/>
    </location>
</feature>
<dbReference type="InterPro" id="IPR051497">
    <property type="entry name" value="Dev/Hematopoietic_TF"/>
</dbReference>
<feature type="region of interest" description="Disordered" evidence="10">
    <location>
        <begin position="1"/>
        <end position="70"/>
    </location>
</feature>
<evidence type="ECO:0000256" key="5">
    <source>
        <dbReference type="ARBA" id="ARBA00022833"/>
    </source>
</evidence>
<evidence type="ECO:0000256" key="8">
    <source>
        <dbReference type="ARBA" id="ARBA00023242"/>
    </source>
</evidence>
<evidence type="ECO:0000256" key="1">
    <source>
        <dbReference type="ARBA" id="ARBA00004123"/>
    </source>
</evidence>
<dbReference type="OrthoDB" id="6159321at2759"/>
<dbReference type="InterPro" id="IPR013087">
    <property type="entry name" value="Znf_C2H2_type"/>
</dbReference>
<keyword evidence="5" id="KW-0862">Zinc</keyword>
<evidence type="ECO:0000256" key="3">
    <source>
        <dbReference type="ARBA" id="ARBA00022737"/>
    </source>
</evidence>
<gene>
    <name evidence="12" type="ORF">CUNI_LOCUS21589</name>
</gene>
<dbReference type="InterPro" id="IPR036236">
    <property type="entry name" value="Znf_C2H2_sf"/>
</dbReference>